<comment type="caution">
    <text evidence="1">The sequence shown here is derived from an EMBL/GenBank/DDBJ whole genome shotgun (WGS) entry which is preliminary data.</text>
</comment>
<evidence type="ECO:0000313" key="1">
    <source>
        <dbReference type="EMBL" id="KAK9821962.1"/>
    </source>
</evidence>
<protein>
    <submittedName>
        <fullName evidence="1">Uncharacterized protein</fullName>
    </submittedName>
</protein>
<gene>
    <name evidence="1" type="ORF">WJX81_005278</name>
</gene>
<reference evidence="1 2" key="1">
    <citation type="journal article" date="2024" name="Nat. Commun.">
        <title>Phylogenomics reveals the evolutionary origins of lichenization in chlorophyte algae.</title>
        <authorList>
            <person name="Puginier C."/>
            <person name="Libourel C."/>
            <person name="Otte J."/>
            <person name="Skaloud P."/>
            <person name="Haon M."/>
            <person name="Grisel S."/>
            <person name="Petersen M."/>
            <person name="Berrin J.G."/>
            <person name="Delaux P.M."/>
            <person name="Dal Grande F."/>
            <person name="Keller J."/>
        </authorList>
    </citation>
    <scope>NUCLEOTIDE SEQUENCE [LARGE SCALE GENOMIC DNA]</scope>
    <source>
        <strain evidence="1 2">SAG 245.80</strain>
    </source>
</reference>
<sequence>MAPKRKSAANGEAVEDGLESELRRARVDNTGAHAPSLAQDSRLLHRHDAPSGVINVSRAAALIAWVCAVAQRQGYSRTAGLSFGKAVAAMLALKERTAPGCVGRDPALRRQREVLLNIRLADVFGMQVKAVEYGKGDVRAVEGCQAIDAAKVDEYLARAFDGRLKDAEAAFAELANAYASGEIGVEAYRLFQEFRPTPEQVGAGRARKGDLRLERLRELAADAPLKRRSSLADAWKL</sequence>
<keyword evidence="2" id="KW-1185">Reference proteome</keyword>
<proteinExistence type="predicted"/>
<dbReference type="AlphaFoldDB" id="A0AAW1QKP0"/>
<name>A0AAW1QKP0_9CHLO</name>
<dbReference type="Proteomes" id="UP001445335">
    <property type="component" value="Unassembled WGS sequence"/>
</dbReference>
<evidence type="ECO:0000313" key="2">
    <source>
        <dbReference type="Proteomes" id="UP001445335"/>
    </source>
</evidence>
<dbReference type="EMBL" id="JALJOU010000093">
    <property type="protein sequence ID" value="KAK9821962.1"/>
    <property type="molecule type" value="Genomic_DNA"/>
</dbReference>
<organism evidence="1 2">
    <name type="scientific">Elliptochloris bilobata</name>
    <dbReference type="NCBI Taxonomy" id="381761"/>
    <lineage>
        <taxon>Eukaryota</taxon>
        <taxon>Viridiplantae</taxon>
        <taxon>Chlorophyta</taxon>
        <taxon>core chlorophytes</taxon>
        <taxon>Trebouxiophyceae</taxon>
        <taxon>Trebouxiophyceae incertae sedis</taxon>
        <taxon>Elliptochloris clade</taxon>
        <taxon>Elliptochloris</taxon>
    </lineage>
</organism>
<accession>A0AAW1QKP0</accession>